<evidence type="ECO:0000313" key="2">
    <source>
        <dbReference type="EMBL" id="QLG61950.1"/>
    </source>
</evidence>
<protein>
    <submittedName>
        <fullName evidence="2">Uncharacterized protein</fullName>
    </submittedName>
</protein>
<dbReference type="GeneID" id="56037704"/>
<gene>
    <name evidence="2" type="ORF">HUG12_09555</name>
</gene>
<dbReference type="EMBL" id="CP058579">
    <property type="protein sequence ID" value="QLG61950.1"/>
    <property type="molecule type" value="Genomic_DNA"/>
</dbReference>
<sequence length="123" mass="12746">MAANTLPAVVGTPLFLPLPTTPNELVFLAAVFAGAMAILFGIHPTAVLGAAYLVLVMYFVDVLGPHPMLAVLIIATAALARLAGVGGDKLRTWLHNAGPETLAAVAGVLQHLISTRRGGRENE</sequence>
<evidence type="ECO:0000256" key="1">
    <source>
        <dbReference type="SAM" id="Phobius"/>
    </source>
</evidence>
<evidence type="ECO:0000313" key="3">
    <source>
        <dbReference type="Proteomes" id="UP000509626"/>
    </source>
</evidence>
<keyword evidence="3" id="KW-1185">Reference proteome</keyword>
<keyword evidence="1" id="KW-1133">Transmembrane helix</keyword>
<name>A0A7D5LAM6_9EURY</name>
<keyword evidence="1" id="KW-0812">Transmembrane</keyword>
<dbReference type="RefSeq" id="WP_179268535.1">
    <property type="nucleotide sequence ID" value="NZ_CP058579.1"/>
</dbReference>
<reference evidence="2 3" key="1">
    <citation type="submission" date="2020-06" db="EMBL/GenBank/DDBJ databases">
        <title>NJ-3-1, isolated from saline soil.</title>
        <authorList>
            <person name="Cui H.L."/>
            <person name="Shi X."/>
        </authorList>
    </citation>
    <scope>NUCLEOTIDE SEQUENCE [LARGE SCALE GENOMIC DNA]</scope>
    <source>
        <strain evidence="2 3">NJ-3-1</strain>
    </source>
</reference>
<feature type="transmembrane region" description="Helical" evidence="1">
    <location>
        <begin position="25"/>
        <end position="55"/>
    </location>
</feature>
<accession>A0A7D5LAM6</accession>
<organism evidence="2 3">
    <name type="scientific">Halorarum salinum</name>
    <dbReference type="NCBI Taxonomy" id="2743089"/>
    <lineage>
        <taxon>Archaea</taxon>
        <taxon>Methanobacteriati</taxon>
        <taxon>Methanobacteriota</taxon>
        <taxon>Stenosarchaea group</taxon>
        <taxon>Halobacteria</taxon>
        <taxon>Halobacteriales</taxon>
        <taxon>Haloferacaceae</taxon>
        <taxon>Halorarum</taxon>
    </lineage>
</organism>
<proteinExistence type="predicted"/>
<dbReference type="Proteomes" id="UP000509626">
    <property type="component" value="Chromosome"/>
</dbReference>
<feature type="transmembrane region" description="Helical" evidence="1">
    <location>
        <begin position="67"/>
        <end position="84"/>
    </location>
</feature>
<keyword evidence="1" id="KW-0472">Membrane</keyword>
<dbReference type="AlphaFoldDB" id="A0A7D5LAM6"/>
<dbReference type="KEGG" id="halu:HUG12_09555"/>